<dbReference type="SUPFAM" id="SSF144232">
    <property type="entry name" value="HIT/MYND zinc finger-like"/>
    <property type="match status" value="1"/>
</dbReference>
<protein>
    <recommendedName>
        <fullName evidence="5">MYND-type domain-containing protein</fullName>
    </recommendedName>
</protein>
<feature type="non-terminal residue" evidence="6">
    <location>
        <position position="1"/>
    </location>
</feature>
<organism evidence="6 7">
    <name type="scientific">Tribonema minus</name>
    <dbReference type="NCBI Taxonomy" id="303371"/>
    <lineage>
        <taxon>Eukaryota</taxon>
        <taxon>Sar</taxon>
        <taxon>Stramenopiles</taxon>
        <taxon>Ochrophyta</taxon>
        <taxon>PX clade</taxon>
        <taxon>Xanthophyceae</taxon>
        <taxon>Tribonematales</taxon>
        <taxon>Tribonemataceae</taxon>
        <taxon>Tribonema</taxon>
    </lineage>
</organism>
<keyword evidence="3" id="KW-0862">Zinc</keyword>
<proteinExistence type="predicted"/>
<evidence type="ECO:0000256" key="3">
    <source>
        <dbReference type="ARBA" id="ARBA00022833"/>
    </source>
</evidence>
<evidence type="ECO:0000256" key="4">
    <source>
        <dbReference type="PROSITE-ProRule" id="PRU00134"/>
    </source>
</evidence>
<evidence type="ECO:0000313" key="6">
    <source>
        <dbReference type="EMBL" id="KAG5181883.1"/>
    </source>
</evidence>
<keyword evidence="2 4" id="KW-0863">Zinc-finger</keyword>
<dbReference type="Proteomes" id="UP000664859">
    <property type="component" value="Unassembled WGS sequence"/>
</dbReference>
<evidence type="ECO:0000256" key="1">
    <source>
        <dbReference type="ARBA" id="ARBA00022723"/>
    </source>
</evidence>
<reference evidence="6" key="1">
    <citation type="submission" date="2021-02" db="EMBL/GenBank/DDBJ databases">
        <title>First Annotated Genome of the Yellow-green Alga Tribonema minus.</title>
        <authorList>
            <person name="Mahan K.M."/>
        </authorList>
    </citation>
    <scope>NUCLEOTIDE SEQUENCE</scope>
    <source>
        <strain evidence="6">UTEX B ZZ1240</strain>
    </source>
</reference>
<dbReference type="Gene3D" id="6.10.140.2220">
    <property type="match status" value="1"/>
</dbReference>
<feature type="non-terminal residue" evidence="6">
    <location>
        <position position="77"/>
    </location>
</feature>
<name>A0A836CE75_9STRA</name>
<feature type="domain" description="MYND-type" evidence="5">
    <location>
        <begin position="30"/>
        <end position="72"/>
    </location>
</feature>
<evidence type="ECO:0000313" key="7">
    <source>
        <dbReference type="Proteomes" id="UP000664859"/>
    </source>
</evidence>
<gene>
    <name evidence="6" type="ORF">JKP88DRAFT_144445</name>
</gene>
<dbReference type="InterPro" id="IPR002893">
    <property type="entry name" value="Znf_MYND"/>
</dbReference>
<dbReference type="GO" id="GO:0008270">
    <property type="term" value="F:zinc ion binding"/>
    <property type="evidence" value="ECO:0007669"/>
    <property type="project" value="UniProtKB-KW"/>
</dbReference>
<dbReference type="EMBL" id="JAFCMP010000289">
    <property type="protein sequence ID" value="KAG5181883.1"/>
    <property type="molecule type" value="Genomic_DNA"/>
</dbReference>
<dbReference type="Pfam" id="PF01753">
    <property type="entry name" value="zf-MYND"/>
    <property type="match status" value="1"/>
</dbReference>
<dbReference type="PROSITE" id="PS50865">
    <property type="entry name" value="ZF_MYND_2"/>
    <property type="match status" value="1"/>
</dbReference>
<comment type="caution">
    <text evidence="6">The sequence shown here is derived from an EMBL/GenBank/DDBJ whole genome shotgun (WGS) entry which is preliminary data.</text>
</comment>
<dbReference type="OrthoDB" id="58802at2759"/>
<keyword evidence="7" id="KW-1185">Reference proteome</keyword>
<dbReference type="PROSITE" id="PS01360">
    <property type="entry name" value="ZF_MYND_1"/>
    <property type="match status" value="1"/>
</dbReference>
<keyword evidence="1" id="KW-0479">Metal-binding</keyword>
<accession>A0A836CE75</accession>
<evidence type="ECO:0000256" key="2">
    <source>
        <dbReference type="ARBA" id="ARBA00022771"/>
    </source>
</evidence>
<evidence type="ECO:0000259" key="5">
    <source>
        <dbReference type="PROSITE" id="PS50865"/>
    </source>
</evidence>
<dbReference type="AlphaFoldDB" id="A0A836CE75"/>
<sequence>KSIYTAPESTSEVALALGAHTVRRSRTKWCAACGTSATSARPLKKCSRCHAVEYCGSECQLSHWRQAHRHACQLMAA</sequence>